<dbReference type="EMBL" id="FAOZ01000006">
    <property type="protein sequence ID" value="CUU56065.1"/>
    <property type="molecule type" value="Genomic_DNA"/>
</dbReference>
<reference evidence="5" key="1">
    <citation type="submission" date="2015-11" db="EMBL/GenBank/DDBJ databases">
        <authorList>
            <person name="Varghese N."/>
        </authorList>
    </citation>
    <scope>NUCLEOTIDE SEQUENCE [LARGE SCALE GENOMIC DNA]</scope>
    <source>
        <strain evidence="5">DSM 45899</strain>
    </source>
</reference>
<dbReference type="Gene3D" id="3.40.50.300">
    <property type="entry name" value="P-loop containing nucleotide triphosphate hydrolases"/>
    <property type="match status" value="1"/>
</dbReference>
<dbReference type="InterPro" id="IPR007111">
    <property type="entry name" value="NACHT_NTPase"/>
</dbReference>
<gene>
    <name evidence="4" type="ORF">Ga0074812_106320</name>
</gene>
<evidence type="ECO:0000313" key="4">
    <source>
        <dbReference type="EMBL" id="CUU56065.1"/>
    </source>
</evidence>
<dbReference type="Proteomes" id="UP000198802">
    <property type="component" value="Unassembled WGS sequence"/>
</dbReference>
<keyword evidence="2" id="KW-1133">Transmembrane helix</keyword>
<organism evidence="4 5">
    <name type="scientific">Parafrankia irregularis</name>
    <dbReference type="NCBI Taxonomy" id="795642"/>
    <lineage>
        <taxon>Bacteria</taxon>
        <taxon>Bacillati</taxon>
        <taxon>Actinomycetota</taxon>
        <taxon>Actinomycetes</taxon>
        <taxon>Frankiales</taxon>
        <taxon>Frankiaceae</taxon>
        <taxon>Parafrankia</taxon>
    </lineage>
</organism>
<keyword evidence="2" id="KW-0472">Membrane</keyword>
<evidence type="ECO:0000256" key="2">
    <source>
        <dbReference type="SAM" id="Phobius"/>
    </source>
</evidence>
<dbReference type="Pfam" id="PF05729">
    <property type="entry name" value="NACHT"/>
    <property type="match status" value="1"/>
</dbReference>
<feature type="domain" description="NACHT" evidence="3">
    <location>
        <begin position="124"/>
        <end position="246"/>
    </location>
</feature>
<accession>A0A0S4QKE3</accession>
<keyword evidence="5" id="KW-1185">Reference proteome</keyword>
<sequence length="714" mass="79987">MLLFVTIALILAWITLAFLVVFDVREDMWWWVPDVQDEHGVDKDRREGFNVLVSALGPTLLVTLAGLAVYFRRLGQVRRFYQRKAKRNPERLVQTTGSIIGEVVGRDSLCDAIIENLRDTTERRVHIVVGGVGAGKTALLVRMTQRLAHKGAIPIPIRLRDYQKDLDFCKMARRRFEEEITPFVYSQASVDRIWRHLRYTENRIVVLADGLEEALKEKNGERDSYLRNAIRQAQEEGLPLVVTSRPHDPLKAIEAAIITLEPLSQEAAFEYVSAVDKGLDSRRLNRAVAAAGVAESPLYLQITKELNELDMLGHILLDDEDGAGDPRDRVDWQIRFDLAETWIEALVSGRLHPELPIGEEERKATVEYLSALAAVGLRKDRAEVRFDELVPAVNYHTEDDVQGPPPPGSHGALSRNAEAEDQNPNVMVRRELDRRLKRILSGNRPETPDNSTELCPGIDIRVATTWGMRMGVIEEQDGEQVRFRHSIIQAFLGSRYIEEILAGELRSSGALPDCRPRADQKLMEPGREITMALIFYACKESFRCSCKVGKQQESCPVAAARQLLIDMAEALLQNTLESRGGREFAVLTENRGRHLKVIDLYASALDVDCFDNAPHHKDIAAAISGEWGELWDYDQQTLVTAKKSLIRRMGAAARLVGAMNAGRPCYREMFLIGRQDPTYSVRFAVGQEIGDGGDAAYREIPAEGGVAGVAGEPR</sequence>
<evidence type="ECO:0000313" key="5">
    <source>
        <dbReference type="Proteomes" id="UP000198802"/>
    </source>
</evidence>
<name>A0A0S4QKE3_9ACTN</name>
<evidence type="ECO:0000256" key="1">
    <source>
        <dbReference type="SAM" id="MobiDB-lite"/>
    </source>
</evidence>
<evidence type="ECO:0000259" key="3">
    <source>
        <dbReference type="PROSITE" id="PS50837"/>
    </source>
</evidence>
<keyword evidence="2" id="KW-0812">Transmembrane</keyword>
<dbReference type="PROSITE" id="PS50837">
    <property type="entry name" value="NACHT"/>
    <property type="match status" value="1"/>
</dbReference>
<feature type="region of interest" description="Disordered" evidence="1">
    <location>
        <begin position="395"/>
        <end position="424"/>
    </location>
</feature>
<dbReference type="InterPro" id="IPR027417">
    <property type="entry name" value="P-loop_NTPase"/>
</dbReference>
<proteinExistence type="predicted"/>
<dbReference type="SUPFAM" id="SSF52540">
    <property type="entry name" value="P-loop containing nucleoside triphosphate hydrolases"/>
    <property type="match status" value="1"/>
</dbReference>
<protein>
    <submittedName>
        <fullName evidence="4">NACHT domain-containing protein</fullName>
    </submittedName>
</protein>
<dbReference type="AlphaFoldDB" id="A0A0S4QKE3"/>
<feature type="transmembrane region" description="Helical" evidence="2">
    <location>
        <begin position="51"/>
        <end position="71"/>
    </location>
</feature>